<dbReference type="RefSeq" id="WP_200222339.1">
    <property type="nucleotide sequence ID" value="NZ_CP181386.1"/>
</dbReference>
<sequence>MIFAGNTGPLPFDVGLLRAMPYKLGSDGGPGDADRDGQALTKRLVDARAGLTDSTLFQLIDDHLAPGLTVIARGTDERPLGSREDLGSAPGLAGTDMPVAFDGRSVGGDVPVAHGRIVDAQPFTPNHSM</sequence>
<evidence type="ECO:0000313" key="3">
    <source>
        <dbReference type="Proteomes" id="UP000295106"/>
    </source>
</evidence>
<dbReference type="GeneID" id="99685746"/>
<name>A0A4R2MKC2_RUBGE</name>
<evidence type="ECO:0000313" key="2">
    <source>
        <dbReference type="EMBL" id="TCP03396.1"/>
    </source>
</evidence>
<dbReference type="EMBL" id="SLXD01000004">
    <property type="protein sequence ID" value="TCP03396.1"/>
    <property type="molecule type" value="Genomic_DNA"/>
</dbReference>
<accession>A0A4R2MKC2</accession>
<dbReference type="AlphaFoldDB" id="A0A4R2MKC2"/>
<proteinExistence type="predicted"/>
<feature type="region of interest" description="Disordered" evidence="1">
    <location>
        <begin position="75"/>
        <end position="94"/>
    </location>
</feature>
<reference evidence="2 3" key="1">
    <citation type="submission" date="2019-03" db="EMBL/GenBank/DDBJ databases">
        <title>Genomic Encyclopedia of Type Strains, Phase IV (KMG-IV): sequencing the most valuable type-strain genomes for metagenomic binning, comparative biology and taxonomic classification.</title>
        <authorList>
            <person name="Goeker M."/>
        </authorList>
    </citation>
    <scope>NUCLEOTIDE SEQUENCE [LARGE SCALE GENOMIC DNA]</scope>
    <source>
        <strain evidence="2 3">DSM 1709</strain>
    </source>
</reference>
<organism evidence="2 3">
    <name type="scientific">Rubrivivax gelatinosus</name>
    <name type="common">Rhodocyclus gelatinosus</name>
    <name type="synonym">Rhodopseudomonas gelatinosa</name>
    <dbReference type="NCBI Taxonomy" id="28068"/>
    <lineage>
        <taxon>Bacteria</taxon>
        <taxon>Pseudomonadati</taxon>
        <taxon>Pseudomonadota</taxon>
        <taxon>Betaproteobacteria</taxon>
        <taxon>Burkholderiales</taxon>
        <taxon>Sphaerotilaceae</taxon>
        <taxon>Rubrivivax</taxon>
    </lineage>
</organism>
<evidence type="ECO:0000256" key="1">
    <source>
        <dbReference type="SAM" id="MobiDB-lite"/>
    </source>
</evidence>
<dbReference type="Proteomes" id="UP000295106">
    <property type="component" value="Unassembled WGS sequence"/>
</dbReference>
<protein>
    <submittedName>
        <fullName evidence="2">Uncharacterized protein</fullName>
    </submittedName>
</protein>
<comment type="caution">
    <text evidence="2">The sequence shown here is derived from an EMBL/GenBank/DDBJ whole genome shotgun (WGS) entry which is preliminary data.</text>
</comment>
<feature type="compositionally biased region" description="Basic and acidic residues" evidence="1">
    <location>
        <begin position="75"/>
        <end position="86"/>
    </location>
</feature>
<gene>
    <name evidence="2" type="ORF">EV684_104117</name>
</gene>